<keyword evidence="4" id="KW-1185">Reference proteome</keyword>
<feature type="region of interest" description="Disordered" evidence="1">
    <location>
        <begin position="203"/>
        <end position="223"/>
    </location>
</feature>
<evidence type="ECO:0000313" key="3">
    <source>
        <dbReference type="EMBL" id="QDU36031.1"/>
    </source>
</evidence>
<protein>
    <submittedName>
        <fullName evidence="3">Uncharacterized protein</fullName>
    </submittedName>
</protein>
<dbReference type="OrthoDB" id="288659at2"/>
<dbReference type="RefSeq" id="WP_145366737.1">
    <property type="nucleotide sequence ID" value="NZ_CP036275.1"/>
</dbReference>
<gene>
    <name evidence="3" type="ORF">Mal4_03140</name>
</gene>
<dbReference type="EMBL" id="CP036275">
    <property type="protein sequence ID" value="QDU36031.1"/>
    <property type="molecule type" value="Genomic_DNA"/>
</dbReference>
<sequence length="223" mass="24500" precursor="true">MTRRTATRLLLPFAATLLLVCAASRSGLAADPVPVGPHGGALVQADTVRCEIVVTGRTIRVWLFDELGDPIDAADVRGTLTLQYADNPRRYHYPLYPERRKGSADNVLVSEALRSDRLDDEAVPRFALYGLSSRPRQSLTFAARFPNDTVRVQQAIAKQTVCPVSGRELTTRATLWNVPVASQSVFVCCESCIDEVQEQPQRYLTPSPAPSDDQAVLPGPVRR</sequence>
<accession>A0A517Z0M6</accession>
<feature type="signal peptide" evidence="2">
    <location>
        <begin position="1"/>
        <end position="29"/>
    </location>
</feature>
<organism evidence="3 4">
    <name type="scientific">Maioricimonas rarisocia</name>
    <dbReference type="NCBI Taxonomy" id="2528026"/>
    <lineage>
        <taxon>Bacteria</taxon>
        <taxon>Pseudomonadati</taxon>
        <taxon>Planctomycetota</taxon>
        <taxon>Planctomycetia</taxon>
        <taxon>Planctomycetales</taxon>
        <taxon>Planctomycetaceae</taxon>
        <taxon>Maioricimonas</taxon>
    </lineage>
</organism>
<feature type="chain" id="PRO_5022244308" evidence="2">
    <location>
        <begin position="30"/>
        <end position="223"/>
    </location>
</feature>
<evidence type="ECO:0000313" key="4">
    <source>
        <dbReference type="Proteomes" id="UP000320496"/>
    </source>
</evidence>
<keyword evidence="2" id="KW-0732">Signal</keyword>
<dbReference type="AlphaFoldDB" id="A0A517Z0M6"/>
<proteinExistence type="predicted"/>
<dbReference type="KEGG" id="mri:Mal4_03140"/>
<evidence type="ECO:0000256" key="2">
    <source>
        <dbReference type="SAM" id="SignalP"/>
    </source>
</evidence>
<reference evidence="3 4" key="1">
    <citation type="submission" date="2019-02" db="EMBL/GenBank/DDBJ databases">
        <title>Deep-cultivation of Planctomycetes and their phenomic and genomic characterization uncovers novel biology.</title>
        <authorList>
            <person name="Wiegand S."/>
            <person name="Jogler M."/>
            <person name="Boedeker C."/>
            <person name="Pinto D."/>
            <person name="Vollmers J."/>
            <person name="Rivas-Marin E."/>
            <person name="Kohn T."/>
            <person name="Peeters S.H."/>
            <person name="Heuer A."/>
            <person name="Rast P."/>
            <person name="Oberbeckmann S."/>
            <person name="Bunk B."/>
            <person name="Jeske O."/>
            <person name="Meyerdierks A."/>
            <person name="Storesund J.E."/>
            <person name="Kallscheuer N."/>
            <person name="Luecker S."/>
            <person name="Lage O.M."/>
            <person name="Pohl T."/>
            <person name="Merkel B.J."/>
            <person name="Hornburger P."/>
            <person name="Mueller R.-W."/>
            <person name="Bruemmer F."/>
            <person name="Labrenz M."/>
            <person name="Spormann A.M."/>
            <person name="Op den Camp H."/>
            <person name="Overmann J."/>
            <person name="Amann R."/>
            <person name="Jetten M.S.M."/>
            <person name="Mascher T."/>
            <person name="Medema M.H."/>
            <person name="Devos D.P."/>
            <person name="Kaster A.-K."/>
            <person name="Ovreas L."/>
            <person name="Rohde M."/>
            <person name="Galperin M.Y."/>
            <person name="Jogler C."/>
        </authorList>
    </citation>
    <scope>NUCLEOTIDE SEQUENCE [LARGE SCALE GENOMIC DNA]</scope>
    <source>
        <strain evidence="3 4">Mal4</strain>
    </source>
</reference>
<dbReference type="Proteomes" id="UP000320496">
    <property type="component" value="Chromosome"/>
</dbReference>
<evidence type="ECO:0000256" key="1">
    <source>
        <dbReference type="SAM" id="MobiDB-lite"/>
    </source>
</evidence>
<name>A0A517Z0M6_9PLAN</name>